<dbReference type="Proteomes" id="UP000003204">
    <property type="component" value="Unassembled WGS sequence"/>
</dbReference>
<dbReference type="SUPFAM" id="SSF48371">
    <property type="entry name" value="ARM repeat"/>
    <property type="match status" value="1"/>
</dbReference>
<comment type="caution">
    <text evidence="1">The sequence shown here is derived from an EMBL/GenBank/DDBJ whole genome shotgun (WGS) entry which is preliminary data.</text>
</comment>
<accession>A0A828SMR0</accession>
<sequence length="204" mass="24311">MYESGNHKKIITKYEIETIKTVWQTDKIQSFLKDYLNTDVVSITDPTVIEQKIGEESLKQIKREFDIFKNKFDNFLRYEDVPVDYVSPIENELINFYKHSKVEVQEQISQWIIDSFDNTKVLLNILKILGNIAPDFIDHQFLTNFLIVLNHKDTEIKEYALRIQEKLMLPSYNNVLKHSKLTPKWIDDYRKELVELYEEDNKGS</sequence>
<reference evidence="1 2" key="1">
    <citation type="submission" date="2011-04" db="EMBL/GenBank/DDBJ databases">
        <authorList>
            <person name="Weinstock G."/>
            <person name="Sodergren E."/>
            <person name="Clifton S."/>
            <person name="Fulton L."/>
            <person name="Fulton B."/>
            <person name="Courtney L."/>
            <person name="Fronick C."/>
            <person name="Harrison M."/>
            <person name="Strong C."/>
            <person name="Farmer C."/>
            <person name="Delahaunty K."/>
            <person name="Markovic C."/>
            <person name="Hall O."/>
            <person name="Minx P."/>
            <person name="Tomlinson C."/>
            <person name="Mitreva M."/>
            <person name="Hou S."/>
            <person name="Chen J."/>
            <person name="Wollam A."/>
            <person name="Pepin K.H."/>
            <person name="Johnson M."/>
            <person name="Bhonagiri V."/>
            <person name="Zhang X."/>
            <person name="Suruliraj S."/>
            <person name="Warren W."/>
            <person name="Chinwalla A."/>
            <person name="Mardis E.R."/>
            <person name="Wilson R.K."/>
        </authorList>
    </citation>
    <scope>NUCLEOTIDE SEQUENCE [LARGE SCALE GENOMIC DNA]</scope>
    <source>
        <strain evidence="1 2">6014059</strain>
    </source>
</reference>
<dbReference type="InterPro" id="IPR016024">
    <property type="entry name" value="ARM-type_fold"/>
</dbReference>
<dbReference type="EMBL" id="ACYS02000118">
    <property type="protein sequence ID" value="EGJ67891.1"/>
    <property type="molecule type" value="Genomic_DNA"/>
</dbReference>
<name>A0A828SMR0_ACIBA</name>
<proteinExistence type="predicted"/>
<organism evidence="1 2">
    <name type="scientific">Acinetobacter baumannii 6014059</name>
    <dbReference type="NCBI Taxonomy" id="525242"/>
    <lineage>
        <taxon>Bacteria</taxon>
        <taxon>Pseudomonadati</taxon>
        <taxon>Pseudomonadota</taxon>
        <taxon>Gammaproteobacteria</taxon>
        <taxon>Moraxellales</taxon>
        <taxon>Moraxellaceae</taxon>
        <taxon>Acinetobacter</taxon>
        <taxon>Acinetobacter calcoaceticus/baumannii complex</taxon>
    </lineage>
</organism>
<dbReference type="AlphaFoldDB" id="A0A828SMR0"/>
<evidence type="ECO:0000313" key="2">
    <source>
        <dbReference type="Proteomes" id="UP000003204"/>
    </source>
</evidence>
<gene>
    <name evidence="1" type="ORF">HMPREF0022_02354</name>
</gene>
<evidence type="ECO:0000313" key="1">
    <source>
        <dbReference type="EMBL" id="EGJ67891.1"/>
    </source>
</evidence>
<protein>
    <submittedName>
        <fullName evidence="1">Conserved domain protein</fullName>
    </submittedName>
</protein>